<evidence type="ECO:0000313" key="3">
    <source>
        <dbReference type="Proteomes" id="UP000518300"/>
    </source>
</evidence>
<dbReference type="Proteomes" id="UP000518300">
    <property type="component" value="Unassembled WGS sequence"/>
</dbReference>
<keyword evidence="3" id="KW-1185">Reference proteome</keyword>
<organism evidence="2 3">
    <name type="scientific">Pyxidicoccus fallax</name>
    <dbReference type="NCBI Taxonomy" id="394095"/>
    <lineage>
        <taxon>Bacteria</taxon>
        <taxon>Pseudomonadati</taxon>
        <taxon>Myxococcota</taxon>
        <taxon>Myxococcia</taxon>
        <taxon>Myxococcales</taxon>
        <taxon>Cystobacterineae</taxon>
        <taxon>Myxococcaceae</taxon>
        <taxon>Pyxidicoccus</taxon>
    </lineage>
</organism>
<accession>A0A848L9F4</accession>
<feature type="region of interest" description="Disordered" evidence="1">
    <location>
        <begin position="22"/>
        <end position="41"/>
    </location>
</feature>
<proteinExistence type="predicted"/>
<sequence length="402" mass="40824">MSASRIPGLVVLLALFGCPKDVPDEGPGGSPDSGTPASTHAGTISIQDRKLLGAPQLGHGLSVLVDLSTATRAPDYDEEPGQLTGCKVWVYDVESDPPPRAAGDVGTLSIEGPSASLGPGCVFQDGAGYVCPTAAGQGEVVLEHAAGTGAPPNTARVSISGAAFGPDDSGRYLQLRGVPGASGSFPIVAVTSPTEVRIAKAPGTDPAPAAGTYQVLAGAGPVPGTPEDEAPGDPLRDSDHVRVRITPGSDTPFHFPETTVEDIGRAFTPDLATAAQLDHVPLDGRTFRLGCAGEGGVCGAAEFTIIQLQTTDGPTAGLSPYALPPAKKKQVVLTCVEPGESGFVDIPAEASALLAQAHGASPITRVRTALMRNRAVITKNPTPPDNTVRVVAGHQIIGFTNP</sequence>
<dbReference type="EMBL" id="JABBJJ010000044">
    <property type="protein sequence ID" value="NMO15650.1"/>
    <property type="molecule type" value="Genomic_DNA"/>
</dbReference>
<evidence type="ECO:0008006" key="4">
    <source>
        <dbReference type="Google" id="ProtNLM"/>
    </source>
</evidence>
<dbReference type="AlphaFoldDB" id="A0A848L9F4"/>
<dbReference type="RefSeq" id="WP_169344941.1">
    <property type="nucleotide sequence ID" value="NZ_JABBJJ010000044.1"/>
</dbReference>
<evidence type="ECO:0000256" key="1">
    <source>
        <dbReference type="SAM" id="MobiDB-lite"/>
    </source>
</evidence>
<feature type="region of interest" description="Disordered" evidence="1">
    <location>
        <begin position="218"/>
        <end position="238"/>
    </location>
</feature>
<evidence type="ECO:0000313" key="2">
    <source>
        <dbReference type="EMBL" id="NMO15650.1"/>
    </source>
</evidence>
<comment type="caution">
    <text evidence="2">The sequence shown here is derived from an EMBL/GenBank/DDBJ whole genome shotgun (WGS) entry which is preliminary data.</text>
</comment>
<reference evidence="2 3" key="1">
    <citation type="submission" date="2020-04" db="EMBL/GenBank/DDBJ databases">
        <title>Draft genome of Pyxidicoccus fallax type strain.</title>
        <authorList>
            <person name="Whitworth D.E."/>
        </authorList>
    </citation>
    <scope>NUCLEOTIDE SEQUENCE [LARGE SCALE GENOMIC DNA]</scope>
    <source>
        <strain evidence="2 3">DSM 14698</strain>
    </source>
</reference>
<dbReference type="PROSITE" id="PS51257">
    <property type="entry name" value="PROKAR_LIPOPROTEIN"/>
    <property type="match status" value="1"/>
</dbReference>
<name>A0A848L9F4_9BACT</name>
<gene>
    <name evidence="2" type="ORF">HG543_12415</name>
</gene>
<protein>
    <recommendedName>
        <fullName evidence="4">Lipoprotein</fullName>
    </recommendedName>
</protein>